<protein>
    <submittedName>
        <fullName evidence="1">Uncharacterized protein</fullName>
    </submittedName>
</protein>
<sequence>MDKIPDGKTCSKDKELFNSEKDRMQLLNCVRDQLPK</sequence>
<name>A0A8X6MIS1_NEPPI</name>
<evidence type="ECO:0000313" key="1">
    <source>
        <dbReference type="EMBL" id="GFS61922.1"/>
    </source>
</evidence>
<dbReference type="EMBL" id="BMAW01093742">
    <property type="protein sequence ID" value="GFS61922.1"/>
    <property type="molecule type" value="Genomic_DNA"/>
</dbReference>
<accession>A0A8X6MIS1</accession>
<proteinExistence type="predicted"/>
<dbReference type="AlphaFoldDB" id="A0A8X6MIS1"/>
<organism evidence="1 2">
    <name type="scientific">Nephila pilipes</name>
    <name type="common">Giant wood spider</name>
    <name type="synonym">Nephila maculata</name>
    <dbReference type="NCBI Taxonomy" id="299642"/>
    <lineage>
        <taxon>Eukaryota</taxon>
        <taxon>Metazoa</taxon>
        <taxon>Ecdysozoa</taxon>
        <taxon>Arthropoda</taxon>
        <taxon>Chelicerata</taxon>
        <taxon>Arachnida</taxon>
        <taxon>Araneae</taxon>
        <taxon>Araneomorphae</taxon>
        <taxon>Entelegynae</taxon>
        <taxon>Araneoidea</taxon>
        <taxon>Nephilidae</taxon>
        <taxon>Nephila</taxon>
    </lineage>
</organism>
<gene>
    <name evidence="1" type="ORF">NPIL_561861</name>
</gene>
<keyword evidence="2" id="KW-1185">Reference proteome</keyword>
<reference evidence="1" key="1">
    <citation type="submission" date="2020-08" db="EMBL/GenBank/DDBJ databases">
        <title>Multicomponent nature underlies the extraordinary mechanical properties of spider dragline silk.</title>
        <authorList>
            <person name="Kono N."/>
            <person name="Nakamura H."/>
            <person name="Mori M."/>
            <person name="Yoshida Y."/>
            <person name="Ohtoshi R."/>
            <person name="Malay A.D."/>
            <person name="Moran D.A.P."/>
            <person name="Tomita M."/>
            <person name="Numata K."/>
            <person name="Arakawa K."/>
        </authorList>
    </citation>
    <scope>NUCLEOTIDE SEQUENCE</scope>
</reference>
<dbReference type="Proteomes" id="UP000887013">
    <property type="component" value="Unassembled WGS sequence"/>
</dbReference>
<feature type="non-terminal residue" evidence="1">
    <location>
        <position position="1"/>
    </location>
</feature>
<comment type="caution">
    <text evidence="1">The sequence shown here is derived from an EMBL/GenBank/DDBJ whole genome shotgun (WGS) entry which is preliminary data.</text>
</comment>
<evidence type="ECO:0000313" key="2">
    <source>
        <dbReference type="Proteomes" id="UP000887013"/>
    </source>
</evidence>